<comment type="caution">
    <text evidence="1">The sequence shown here is derived from an EMBL/GenBank/DDBJ whole genome shotgun (WGS) entry which is preliminary data.</text>
</comment>
<reference evidence="1" key="1">
    <citation type="journal article" date="2022" name="Int. J. Mol. Sci.">
        <title>Draft Genome of Tanacetum Coccineum: Genomic Comparison of Closely Related Tanacetum-Family Plants.</title>
        <authorList>
            <person name="Yamashiro T."/>
            <person name="Shiraishi A."/>
            <person name="Nakayama K."/>
            <person name="Satake H."/>
        </authorList>
    </citation>
    <scope>NUCLEOTIDE SEQUENCE</scope>
</reference>
<evidence type="ECO:0000313" key="1">
    <source>
        <dbReference type="EMBL" id="GJT61201.1"/>
    </source>
</evidence>
<sequence length="180" mass="21106">MEIVPVEEITIDAIPLATKPPMIVDVEIISEGKISSYHIIRADGNSKRYTTLTPLLQDINREDLENLWKIVKGKYRDASLEESYKRVLWGDLKVVFEPDMQNEVWKHLENYDVTAWIMYSSCGVHLVKCENLHIFFLVDKTYPLTHAIITKMLDRKLQADHQNEMCYQLLKLMLKQLQKK</sequence>
<dbReference type="Proteomes" id="UP001151760">
    <property type="component" value="Unassembled WGS sequence"/>
</dbReference>
<name>A0ABQ5FCQ6_9ASTR</name>
<organism evidence="1 2">
    <name type="scientific">Tanacetum coccineum</name>
    <dbReference type="NCBI Taxonomy" id="301880"/>
    <lineage>
        <taxon>Eukaryota</taxon>
        <taxon>Viridiplantae</taxon>
        <taxon>Streptophyta</taxon>
        <taxon>Embryophyta</taxon>
        <taxon>Tracheophyta</taxon>
        <taxon>Spermatophyta</taxon>
        <taxon>Magnoliopsida</taxon>
        <taxon>eudicotyledons</taxon>
        <taxon>Gunneridae</taxon>
        <taxon>Pentapetalae</taxon>
        <taxon>asterids</taxon>
        <taxon>campanulids</taxon>
        <taxon>Asterales</taxon>
        <taxon>Asteraceae</taxon>
        <taxon>Asteroideae</taxon>
        <taxon>Anthemideae</taxon>
        <taxon>Anthemidinae</taxon>
        <taxon>Tanacetum</taxon>
    </lineage>
</organism>
<accession>A0ABQ5FCQ6</accession>
<reference evidence="1" key="2">
    <citation type="submission" date="2022-01" db="EMBL/GenBank/DDBJ databases">
        <authorList>
            <person name="Yamashiro T."/>
            <person name="Shiraishi A."/>
            <person name="Satake H."/>
            <person name="Nakayama K."/>
        </authorList>
    </citation>
    <scope>NUCLEOTIDE SEQUENCE</scope>
</reference>
<gene>
    <name evidence="1" type="ORF">Tco_1004734</name>
</gene>
<protein>
    <submittedName>
        <fullName evidence="1">Uncharacterized protein</fullName>
    </submittedName>
</protein>
<proteinExistence type="predicted"/>
<keyword evidence="2" id="KW-1185">Reference proteome</keyword>
<evidence type="ECO:0000313" key="2">
    <source>
        <dbReference type="Proteomes" id="UP001151760"/>
    </source>
</evidence>
<dbReference type="EMBL" id="BQNB010017267">
    <property type="protein sequence ID" value="GJT61201.1"/>
    <property type="molecule type" value="Genomic_DNA"/>
</dbReference>